<evidence type="ECO:0000256" key="4">
    <source>
        <dbReference type="ARBA" id="ARBA00022525"/>
    </source>
</evidence>
<evidence type="ECO:0000256" key="3">
    <source>
        <dbReference type="ARBA" id="ARBA00005709"/>
    </source>
</evidence>
<dbReference type="InterPro" id="IPR001492">
    <property type="entry name" value="Flagellin"/>
</dbReference>
<keyword evidence="7" id="KW-0969">Cilium</keyword>
<evidence type="ECO:0000256" key="1">
    <source>
        <dbReference type="ARBA" id="ARBA00004365"/>
    </source>
</evidence>
<dbReference type="GO" id="GO:0071973">
    <property type="term" value="P:bacterial-type flagellum-dependent cell motility"/>
    <property type="evidence" value="ECO:0007669"/>
    <property type="project" value="InterPro"/>
</dbReference>
<sequence length="408" mass="41417">MRLSTSWMYQQSLTSMLNQQSAVAASQNQVSTGVRINVASDDPGGAGQVVSLSHVIAANTQYSNNIDGATTRLNTEASTLGSVNSVLDNARTLSLQAINGTLSQSDRNSIASQLSQMRDQLVQLANTTDSNGNALFAGTSTVTTPFQVSANGTVSYLGNANQQHAAVGAGLQIATGDAGANLFMNIPSGNGSFQASAGASNTGTLVVGTNSVTDLAAWNSTVSGSGGGYTISFGAGNSWSAVDASGNPVLDGSGNPVGGTYQDGGAISFNGMSIALSGTPAAGDTIAVATGGKQDIFSTLDGMIAALKSGASDTQLTNAMSRQIESIDQAQSTLSATQVTIGGRLNTLQQQQGAYQDLNVTYQAALSDVASADPYSAISKLSLQSAALQASQQVFAQVKSMSLFNYIK</sequence>
<evidence type="ECO:0000313" key="8">
    <source>
        <dbReference type="Proteomes" id="UP000291822"/>
    </source>
</evidence>
<dbReference type="RefSeq" id="WP_131411582.1">
    <property type="nucleotide sequence ID" value="NZ_SJTG01000005.1"/>
</dbReference>
<comment type="caution">
    <text evidence="7">The sequence shown here is derived from an EMBL/GenBank/DDBJ whole genome shotgun (WGS) entry which is preliminary data.</text>
</comment>
<dbReference type="PANTHER" id="PTHR42792">
    <property type="entry name" value="FLAGELLIN"/>
    <property type="match status" value="1"/>
</dbReference>
<gene>
    <name evidence="7" type="primary">flgL</name>
    <name evidence="7" type="ORF">EZM97_29645</name>
</gene>
<feature type="domain" description="Flagellin N-terminal" evidence="6">
    <location>
        <begin position="4"/>
        <end position="141"/>
    </location>
</feature>
<dbReference type="Proteomes" id="UP000291822">
    <property type="component" value="Unassembled WGS sequence"/>
</dbReference>
<evidence type="ECO:0000259" key="6">
    <source>
        <dbReference type="Pfam" id="PF00669"/>
    </source>
</evidence>
<dbReference type="PRINTS" id="PR00207">
    <property type="entry name" value="FLAGELLIN"/>
</dbReference>
<keyword evidence="8" id="KW-1185">Reference proteome</keyword>
<comment type="similarity">
    <text evidence="3">Belongs to the bacterial flagellin family.</text>
</comment>
<evidence type="ECO:0000313" key="7">
    <source>
        <dbReference type="EMBL" id="TCI06798.1"/>
    </source>
</evidence>
<reference evidence="7 8" key="1">
    <citation type="submission" date="2019-02" db="EMBL/GenBank/DDBJ databases">
        <title>Dyella amyloliquefaciens sp. nov., isolated from forest soil.</title>
        <authorList>
            <person name="Gao Z.-H."/>
            <person name="Qiu L.-H."/>
        </authorList>
    </citation>
    <scope>NUCLEOTIDE SEQUENCE [LARGE SCALE GENOMIC DNA]</scope>
    <source>
        <strain evidence="7 8">KACC 12747</strain>
    </source>
</reference>
<comment type="subcellular location">
    <subcellularLocation>
        <location evidence="1">Bacterial flagellum</location>
    </subcellularLocation>
    <subcellularLocation>
        <location evidence="2">Secreted</location>
    </subcellularLocation>
</comment>
<protein>
    <submittedName>
        <fullName evidence="7">Flagellar hook-associated protein 3</fullName>
    </submittedName>
</protein>
<dbReference type="AlphaFoldDB" id="A0A4V6N9W5"/>
<keyword evidence="7" id="KW-0966">Cell projection</keyword>
<dbReference type="Gene3D" id="1.20.1330.10">
    <property type="entry name" value="f41 fragment of flagellin, N-terminal domain"/>
    <property type="match status" value="2"/>
</dbReference>
<evidence type="ECO:0000256" key="5">
    <source>
        <dbReference type="ARBA" id="ARBA00023143"/>
    </source>
</evidence>
<name>A0A4V6N9W5_9GAMM</name>
<dbReference type="GO" id="GO:0005576">
    <property type="term" value="C:extracellular region"/>
    <property type="evidence" value="ECO:0007669"/>
    <property type="project" value="UniProtKB-SubCell"/>
</dbReference>
<proteinExistence type="inferred from homology"/>
<dbReference type="InterPro" id="IPR001029">
    <property type="entry name" value="Flagellin_N"/>
</dbReference>
<organism evidence="7 8">
    <name type="scientific">Dyella soli</name>
    <dbReference type="NCBI Taxonomy" id="522319"/>
    <lineage>
        <taxon>Bacteria</taxon>
        <taxon>Pseudomonadati</taxon>
        <taxon>Pseudomonadota</taxon>
        <taxon>Gammaproteobacteria</taxon>
        <taxon>Lysobacterales</taxon>
        <taxon>Rhodanobacteraceae</taxon>
        <taxon>Dyella</taxon>
    </lineage>
</organism>
<dbReference type="PANTHER" id="PTHR42792:SF1">
    <property type="entry name" value="FLAGELLAR HOOK-ASSOCIATED PROTEIN 3"/>
    <property type="match status" value="1"/>
</dbReference>
<dbReference type="GO" id="GO:0009424">
    <property type="term" value="C:bacterial-type flagellum hook"/>
    <property type="evidence" value="ECO:0007669"/>
    <property type="project" value="InterPro"/>
</dbReference>
<dbReference type="Pfam" id="PF00669">
    <property type="entry name" value="Flagellin_N"/>
    <property type="match status" value="1"/>
</dbReference>
<dbReference type="InterPro" id="IPR013384">
    <property type="entry name" value="Flagell_FlgL"/>
</dbReference>
<dbReference type="GO" id="GO:0005198">
    <property type="term" value="F:structural molecule activity"/>
    <property type="evidence" value="ECO:0007669"/>
    <property type="project" value="InterPro"/>
</dbReference>
<keyword evidence="4" id="KW-0964">Secreted</keyword>
<evidence type="ECO:0000256" key="2">
    <source>
        <dbReference type="ARBA" id="ARBA00004613"/>
    </source>
</evidence>
<keyword evidence="7" id="KW-0282">Flagellum</keyword>
<dbReference type="NCBIfam" id="TIGR02550">
    <property type="entry name" value="flagell_flgL"/>
    <property type="match status" value="1"/>
</dbReference>
<dbReference type="EMBL" id="SJTG01000005">
    <property type="protein sequence ID" value="TCI06798.1"/>
    <property type="molecule type" value="Genomic_DNA"/>
</dbReference>
<dbReference type="SUPFAM" id="SSF64518">
    <property type="entry name" value="Phase 1 flagellin"/>
    <property type="match status" value="1"/>
</dbReference>
<accession>A0A4V6N9W5</accession>
<keyword evidence="5" id="KW-0975">Bacterial flagellum</keyword>